<feature type="coiled-coil region" evidence="1">
    <location>
        <begin position="322"/>
        <end position="352"/>
    </location>
</feature>
<feature type="coiled-coil region" evidence="1">
    <location>
        <begin position="542"/>
        <end position="573"/>
    </location>
</feature>
<dbReference type="Pfam" id="PF00350">
    <property type="entry name" value="Dynamin_N"/>
    <property type="match status" value="1"/>
</dbReference>
<evidence type="ECO:0000256" key="2">
    <source>
        <dbReference type="SAM" id="Phobius"/>
    </source>
</evidence>
<keyword evidence="5" id="KW-1185">Reference proteome</keyword>
<sequence>MADTPARPAGRTAQESVERAADIASRYGLKDAANHATSLVKAQFKTGSVVVIGEIKRGKSSLVSALAGQRNLLPSDAVNSTSVPMRVRFDDTLAPDATPVYKMLRGDDYVVIDRDEVDKWGTQDEVTRIYESGNTEEIDQLPSAIEITVPSRDMGTMTVVDTPGVGGLDKYAIDAAIAESKGAGVLLMVCDASTPITAPEIDILKRGSASAGAVIVVVTKTDKNIRRFRDIVADDARLIREHLGAEVPVVGVSSLRALDATDIDDPLRRGEIERRSGITELRHLILSHSEDVETQGVLRAVESIGTTMTTLLESIERDLLIHTQTSEAVERLENERAELEKVRDQASEWEQLFQRDMSVLRNQMTEQLDLQLDSLRQTWTTRISSEGMRVLRSKPQVFTSQMEVDVRQIMEQTIGALIQEIRGHAAAMFPNNPEVVDAITQELMRSVGNPAVSERDVEKKSKDLFDPQLLTLGVVGAGVLSAIVPIAPLAGAAWIGVNLAYRAMRNGKQHLLSWLRDTTMTVRGSTTRMMDTLMTTARTEIMLRHRANLREQIRQLQAAIEEARDVARSSEQDRKQKVARLTKNRDIVQAMRDELNTHAERVSARKVYA</sequence>
<evidence type="ECO:0000259" key="3">
    <source>
        <dbReference type="Pfam" id="PF00350"/>
    </source>
</evidence>
<dbReference type="Gene3D" id="3.40.50.300">
    <property type="entry name" value="P-loop containing nucleotide triphosphate hydrolases"/>
    <property type="match status" value="1"/>
</dbReference>
<name>A0ABY8VCT0_9CORY</name>
<evidence type="ECO:0000313" key="4">
    <source>
        <dbReference type="EMBL" id="WIM67259.1"/>
    </source>
</evidence>
<reference evidence="4 5" key="1">
    <citation type="submission" date="2023-05" db="EMBL/GenBank/DDBJ databases">
        <title>Corynebacterium suedekumii sp. nov. and Corynebacterium breve sp. nov. isolated from raw cow's milk.</title>
        <authorList>
            <person name="Baer M.K."/>
            <person name="Mehl L."/>
            <person name="Hellmuth R."/>
            <person name="Marke G."/>
            <person name="Lipski A."/>
        </authorList>
    </citation>
    <scope>NUCLEOTIDE SEQUENCE [LARGE SCALE GENOMIC DNA]</scope>
    <source>
        <strain evidence="4 5">R4</strain>
    </source>
</reference>
<proteinExistence type="predicted"/>
<keyword evidence="1" id="KW-0175">Coiled coil</keyword>
<gene>
    <name evidence="4" type="ORF">QP027_09070</name>
</gene>
<dbReference type="SUPFAM" id="SSF52540">
    <property type="entry name" value="P-loop containing nucleoside triphosphate hydrolases"/>
    <property type="match status" value="1"/>
</dbReference>
<evidence type="ECO:0000313" key="5">
    <source>
        <dbReference type="Proteomes" id="UP001225598"/>
    </source>
</evidence>
<keyword evidence="2" id="KW-0472">Membrane</keyword>
<feature type="domain" description="Dynamin N-terminal" evidence="3">
    <location>
        <begin position="49"/>
        <end position="220"/>
    </location>
</feature>
<dbReference type="InterPro" id="IPR027417">
    <property type="entry name" value="P-loop_NTPase"/>
</dbReference>
<keyword evidence="2" id="KW-1133">Transmembrane helix</keyword>
<dbReference type="InterPro" id="IPR051943">
    <property type="entry name" value="TRAFAC_Dynamin-like_GTPase"/>
</dbReference>
<feature type="transmembrane region" description="Helical" evidence="2">
    <location>
        <begin position="469"/>
        <end position="501"/>
    </location>
</feature>
<dbReference type="RefSeq" id="WP_284824234.1">
    <property type="nucleotide sequence ID" value="NZ_CP126969.1"/>
</dbReference>
<dbReference type="EMBL" id="CP126969">
    <property type="protein sequence ID" value="WIM67259.1"/>
    <property type="molecule type" value="Genomic_DNA"/>
</dbReference>
<keyword evidence="2" id="KW-0812">Transmembrane</keyword>
<protein>
    <submittedName>
        <fullName evidence="4">Dynamin family protein</fullName>
    </submittedName>
</protein>
<dbReference type="PANTHER" id="PTHR43681">
    <property type="entry name" value="TRANSMEMBRANE GTPASE FZO"/>
    <property type="match status" value="1"/>
</dbReference>
<accession>A0ABY8VCT0</accession>
<dbReference type="InterPro" id="IPR045063">
    <property type="entry name" value="Dynamin_N"/>
</dbReference>
<dbReference type="Proteomes" id="UP001225598">
    <property type="component" value="Chromosome"/>
</dbReference>
<organism evidence="4 5">
    <name type="scientific">Corynebacterium breve</name>
    <dbReference type="NCBI Taxonomy" id="3049799"/>
    <lineage>
        <taxon>Bacteria</taxon>
        <taxon>Bacillati</taxon>
        <taxon>Actinomycetota</taxon>
        <taxon>Actinomycetes</taxon>
        <taxon>Mycobacteriales</taxon>
        <taxon>Corynebacteriaceae</taxon>
        <taxon>Corynebacterium</taxon>
    </lineage>
</organism>
<dbReference type="PANTHER" id="PTHR43681:SF1">
    <property type="entry name" value="SARCALUMENIN"/>
    <property type="match status" value="1"/>
</dbReference>
<evidence type="ECO:0000256" key="1">
    <source>
        <dbReference type="SAM" id="Coils"/>
    </source>
</evidence>